<dbReference type="Gene3D" id="3.40.50.850">
    <property type="entry name" value="Isochorismatase-like"/>
    <property type="match status" value="1"/>
</dbReference>
<dbReference type="RefSeq" id="WP_204203190.1">
    <property type="nucleotide sequence ID" value="NZ_JAFELM010000028.1"/>
</dbReference>
<feature type="domain" description="Isochorismatase-like" evidence="3">
    <location>
        <begin position="4"/>
        <end position="149"/>
    </location>
</feature>
<dbReference type="PANTHER" id="PTHR43540:SF14">
    <property type="entry name" value="ISOCHORISMATASE"/>
    <property type="match status" value="1"/>
</dbReference>
<dbReference type="SUPFAM" id="SSF52499">
    <property type="entry name" value="Isochorismatase-like hydrolases"/>
    <property type="match status" value="1"/>
</dbReference>
<protein>
    <submittedName>
        <fullName evidence="4">Cysteine hydrolase</fullName>
    </submittedName>
</protein>
<evidence type="ECO:0000259" key="3">
    <source>
        <dbReference type="Pfam" id="PF00857"/>
    </source>
</evidence>
<reference evidence="4 5" key="1">
    <citation type="submission" date="2021-02" db="EMBL/GenBank/DDBJ databases">
        <title>Bacillus sp. RD4P76, an endophyte from a halophyte.</title>
        <authorList>
            <person name="Sun J.-Q."/>
        </authorList>
    </citation>
    <scope>NUCLEOTIDE SEQUENCE [LARGE SCALE GENOMIC DNA]</scope>
    <source>
        <strain evidence="4 5">RD4P76</strain>
    </source>
</reference>
<evidence type="ECO:0000256" key="2">
    <source>
        <dbReference type="ARBA" id="ARBA00022801"/>
    </source>
</evidence>
<dbReference type="GO" id="GO:0016787">
    <property type="term" value="F:hydrolase activity"/>
    <property type="evidence" value="ECO:0007669"/>
    <property type="project" value="UniProtKB-KW"/>
</dbReference>
<accession>A0ABS2DH70</accession>
<dbReference type="PANTHER" id="PTHR43540">
    <property type="entry name" value="PEROXYUREIDOACRYLATE/UREIDOACRYLATE AMIDOHYDROLASE-RELATED"/>
    <property type="match status" value="1"/>
</dbReference>
<name>A0ABS2DH70_9BACI</name>
<dbReference type="InterPro" id="IPR036380">
    <property type="entry name" value="Isochorismatase-like_sf"/>
</dbReference>
<dbReference type="InterPro" id="IPR000868">
    <property type="entry name" value="Isochorismatase-like_dom"/>
</dbReference>
<comment type="similarity">
    <text evidence="1">Belongs to the isochorismatase family.</text>
</comment>
<evidence type="ECO:0000313" key="4">
    <source>
        <dbReference type="EMBL" id="MBM6617824.1"/>
    </source>
</evidence>
<keyword evidence="2 4" id="KW-0378">Hydrolase</keyword>
<evidence type="ECO:0000313" key="5">
    <source>
        <dbReference type="Proteomes" id="UP001518925"/>
    </source>
</evidence>
<comment type="caution">
    <text evidence="4">The sequence shown here is derived from an EMBL/GenBank/DDBJ whole genome shotgun (WGS) entry which is preliminary data.</text>
</comment>
<dbReference type="EMBL" id="JAFELM010000028">
    <property type="protein sequence ID" value="MBM6617824.1"/>
    <property type="molecule type" value="Genomic_DNA"/>
</dbReference>
<proteinExistence type="inferred from homology"/>
<evidence type="ECO:0000256" key="1">
    <source>
        <dbReference type="ARBA" id="ARBA00006336"/>
    </source>
</evidence>
<gene>
    <name evidence="4" type="ORF">JR050_09110</name>
</gene>
<dbReference type="Proteomes" id="UP001518925">
    <property type="component" value="Unassembled WGS sequence"/>
</dbReference>
<dbReference type="InterPro" id="IPR050272">
    <property type="entry name" value="Isochorismatase-like_hydrls"/>
</dbReference>
<keyword evidence="5" id="KW-1185">Reference proteome</keyword>
<sequence length="175" mass="19945">MMKSALLIIDVQNGMFTEGKEVYRGKTLLDKISNLITKARATDTQIIYVQHNAPAGRPLETGTVGWEIHSHIFPQVEDVIIQKSTPDSFHHTSLEEELKLRNIGHLYITGIQTEVCVDTTCRRAFSMGYKVILISDSHSTWDSEEITAQQIMNHHNNVLRWFAEVLPSDEVDFHL</sequence>
<dbReference type="Pfam" id="PF00857">
    <property type="entry name" value="Isochorismatase"/>
    <property type="match status" value="1"/>
</dbReference>
<dbReference type="CDD" id="cd01014">
    <property type="entry name" value="nicotinamidase_related"/>
    <property type="match status" value="1"/>
</dbReference>
<organism evidence="4 5">
    <name type="scientific">Bacillus suaedaesalsae</name>
    <dbReference type="NCBI Taxonomy" id="2810349"/>
    <lineage>
        <taxon>Bacteria</taxon>
        <taxon>Bacillati</taxon>
        <taxon>Bacillota</taxon>
        <taxon>Bacilli</taxon>
        <taxon>Bacillales</taxon>
        <taxon>Bacillaceae</taxon>
        <taxon>Bacillus</taxon>
    </lineage>
</organism>